<evidence type="ECO:0000313" key="5">
    <source>
        <dbReference type="Proteomes" id="UP001562354"/>
    </source>
</evidence>
<dbReference type="SMART" id="SM00175">
    <property type="entry name" value="RAB"/>
    <property type="match status" value="1"/>
</dbReference>
<dbReference type="PROSITE" id="PS51419">
    <property type="entry name" value="RAB"/>
    <property type="match status" value="1"/>
</dbReference>
<evidence type="ECO:0000256" key="3">
    <source>
        <dbReference type="SAM" id="MobiDB-lite"/>
    </source>
</evidence>
<feature type="region of interest" description="Disordered" evidence="3">
    <location>
        <begin position="189"/>
        <end position="254"/>
    </location>
</feature>
<dbReference type="Pfam" id="PF00071">
    <property type="entry name" value="Ras"/>
    <property type="match status" value="1"/>
</dbReference>
<dbReference type="PANTHER" id="PTHR24070">
    <property type="entry name" value="RAS, DI-RAS, AND RHEB FAMILY MEMBERS OF SMALL GTPASE SUPERFAMILY"/>
    <property type="match status" value="1"/>
</dbReference>
<dbReference type="InterPro" id="IPR027417">
    <property type="entry name" value="P-loop_NTPase"/>
</dbReference>
<dbReference type="SUPFAM" id="SSF52540">
    <property type="entry name" value="P-loop containing nucleoside triphosphate hydrolases"/>
    <property type="match status" value="1"/>
</dbReference>
<evidence type="ECO:0000256" key="2">
    <source>
        <dbReference type="ARBA" id="ARBA00023134"/>
    </source>
</evidence>
<feature type="compositionally biased region" description="Polar residues" evidence="3">
    <location>
        <begin position="227"/>
        <end position="236"/>
    </location>
</feature>
<dbReference type="CDD" id="cd00876">
    <property type="entry name" value="Ras"/>
    <property type="match status" value="1"/>
</dbReference>
<protein>
    <recommendedName>
        <fullName evidence="6">Ras small GTPase</fullName>
    </recommendedName>
</protein>
<organism evidence="4 5">
    <name type="scientific">Neodothiora populina</name>
    <dbReference type="NCBI Taxonomy" id="2781224"/>
    <lineage>
        <taxon>Eukaryota</taxon>
        <taxon>Fungi</taxon>
        <taxon>Dikarya</taxon>
        <taxon>Ascomycota</taxon>
        <taxon>Pezizomycotina</taxon>
        <taxon>Dothideomycetes</taxon>
        <taxon>Dothideomycetidae</taxon>
        <taxon>Dothideales</taxon>
        <taxon>Dothioraceae</taxon>
        <taxon>Neodothiora</taxon>
    </lineage>
</organism>
<dbReference type="GeneID" id="95980264"/>
<dbReference type="PROSITE" id="PS51421">
    <property type="entry name" value="RAS"/>
    <property type="match status" value="1"/>
</dbReference>
<dbReference type="SMART" id="SM00174">
    <property type="entry name" value="RHO"/>
    <property type="match status" value="1"/>
</dbReference>
<dbReference type="PRINTS" id="PR00449">
    <property type="entry name" value="RASTRNSFRMNG"/>
</dbReference>
<dbReference type="InterPro" id="IPR001806">
    <property type="entry name" value="Small_GTPase"/>
</dbReference>
<evidence type="ECO:0000256" key="1">
    <source>
        <dbReference type="ARBA" id="ARBA00022741"/>
    </source>
</evidence>
<dbReference type="Gene3D" id="3.40.50.300">
    <property type="entry name" value="P-loop containing nucleotide triphosphate hydrolases"/>
    <property type="match status" value="1"/>
</dbReference>
<gene>
    <name evidence="4" type="ORF">AAFC00_006565</name>
</gene>
<feature type="compositionally biased region" description="Basic residues" evidence="3">
    <location>
        <begin position="240"/>
        <end position="254"/>
    </location>
</feature>
<feature type="compositionally biased region" description="Low complexity" evidence="3">
    <location>
        <begin position="189"/>
        <end position="200"/>
    </location>
</feature>
<dbReference type="SMART" id="SM00173">
    <property type="entry name" value="RAS"/>
    <property type="match status" value="1"/>
</dbReference>
<evidence type="ECO:0000313" key="4">
    <source>
        <dbReference type="EMBL" id="KAL1303133.1"/>
    </source>
</evidence>
<dbReference type="PROSITE" id="PS51420">
    <property type="entry name" value="RHO"/>
    <property type="match status" value="1"/>
</dbReference>
<keyword evidence="5" id="KW-1185">Reference proteome</keyword>
<proteinExistence type="predicted"/>
<dbReference type="EMBL" id="JBFMKM010000010">
    <property type="protein sequence ID" value="KAL1303133.1"/>
    <property type="molecule type" value="Genomic_DNA"/>
</dbReference>
<dbReference type="RefSeq" id="XP_069199408.1">
    <property type="nucleotide sequence ID" value="XM_069346538.1"/>
</dbReference>
<dbReference type="InterPro" id="IPR020849">
    <property type="entry name" value="Small_GTPase_Ras-type"/>
</dbReference>
<evidence type="ECO:0008006" key="6">
    <source>
        <dbReference type="Google" id="ProtNLM"/>
    </source>
</evidence>
<sequence>MADKVSITLCGDGGCGKSSITLRIVRSQWTHEYDPTIEDSYSVTRTIDGTTYSLALTDTAGQEEYRGMWSAQNLNSDAFLLVYDITSPQSLQALDFFTEMIEMEREVRRERGECWPAIMVVGNKCDLQAQRQVGAREGLEWAKSRGCGFMETSAREMVNVEETFSVLVQRVVEARKQYSEGLRPKFPSLINPLPLSNQPQLQPPRPETASAGAAPPPSAGYTEKMSRPTSSGMQTTSPSPKKRKFRPSRRFFCF</sequence>
<name>A0ABR3PAG0_9PEZI</name>
<comment type="caution">
    <text evidence="4">The sequence shown here is derived from an EMBL/GenBank/DDBJ whole genome shotgun (WGS) entry which is preliminary data.</text>
</comment>
<dbReference type="Proteomes" id="UP001562354">
    <property type="component" value="Unassembled WGS sequence"/>
</dbReference>
<dbReference type="InterPro" id="IPR005225">
    <property type="entry name" value="Small_GTP-bd"/>
</dbReference>
<accession>A0ABR3PAG0</accession>
<keyword evidence="1" id="KW-0547">Nucleotide-binding</keyword>
<reference evidence="4 5" key="1">
    <citation type="submission" date="2024-07" db="EMBL/GenBank/DDBJ databases">
        <title>Draft sequence of the Neodothiora populina.</title>
        <authorList>
            <person name="Drown D.D."/>
            <person name="Schuette U.S."/>
            <person name="Buechlein A.B."/>
            <person name="Rusch D.R."/>
            <person name="Winton L.W."/>
            <person name="Adams G.A."/>
        </authorList>
    </citation>
    <scope>NUCLEOTIDE SEQUENCE [LARGE SCALE GENOMIC DNA]</scope>
    <source>
        <strain evidence="4 5">CPC 39397</strain>
    </source>
</reference>
<keyword evidence="2" id="KW-0342">GTP-binding</keyword>
<dbReference type="NCBIfam" id="TIGR00231">
    <property type="entry name" value="small_GTP"/>
    <property type="match status" value="1"/>
</dbReference>